<evidence type="ECO:0000256" key="7">
    <source>
        <dbReference type="SAM" id="SignalP"/>
    </source>
</evidence>
<feature type="transmembrane region" description="Helical" evidence="6">
    <location>
        <begin position="275"/>
        <end position="292"/>
    </location>
</feature>
<feature type="transmembrane region" description="Helical" evidence="6">
    <location>
        <begin position="399"/>
        <end position="425"/>
    </location>
</feature>
<dbReference type="GO" id="GO:0016787">
    <property type="term" value="F:hydrolase activity"/>
    <property type="evidence" value="ECO:0007669"/>
    <property type="project" value="UniProtKB-KW"/>
</dbReference>
<feature type="transmembrane region" description="Helical" evidence="6">
    <location>
        <begin position="247"/>
        <end position="269"/>
    </location>
</feature>
<feature type="domain" description="Metallo-beta-lactamase" evidence="8">
    <location>
        <begin position="538"/>
        <end position="725"/>
    </location>
</feature>
<name>A0A5C8I335_9MICO</name>
<dbReference type="Pfam" id="PF00753">
    <property type="entry name" value="Lactamase_B"/>
    <property type="match status" value="1"/>
</dbReference>
<dbReference type="OrthoDB" id="7177610at2"/>
<dbReference type="PANTHER" id="PTHR30619:SF1">
    <property type="entry name" value="RECOMBINATION PROTEIN 2"/>
    <property type="match status" value="1"/>
</dbReference>
<evidence type="ECO:0000259" key="8">
    <source>
        <dbReference type="SMART" id="SM00849"/>
    </source>
</evidence>
<dbReference type="Gene3D" id="3.60.15.10">
    <property type="entry name" value="Ribonuclease Z/Hydroxyacylglutathione hydrolase-like"/>
    <property type="match status" value="1"/>
</dbReference>
<dbReference type="EMBL" id="VRSV01000001">
    <property type="protein sequence ID" value="TXK13176.1"/>
    <property type="molecule type" value="Genomic_DNA"/>
</dbReference>
<feature type="transmembrane region" description="Helical" evidence="6">
    <location>
        <begin position="498"/>
        <end position="516"/>
    </location>
</feature>
<evidence type="ECO:0000256" key="4">
    <source>
        <dbReference type="ARBA" id="ARBA00022989"/>
    </source>
</evidence>
<feature type="transmembrane region" description="Helical" evidence="6">
    <location>
        <begin position="372"/>
        <end position="393"/>
    </location>
</feature>
<dbReference type="CDD" id="cd07731">
    <property type="entry name" value="ComA-like_MBL-fold"/>
    <property type="match status" value="1"/>
</dbReference>
<comment type="subcellular location">
    <subcellularLocation>
        <location evidence="1">Cell membrane</location>
        <topology evidence="1">Multi-pass membrane protein</topology>
    </subcellularLocation>
</comment>
<feature type="signal peptide" evidence="7">
    <location>
        <begin position="1"/>
        <end position="27"/>
    </location>
</feature>
<feature type="transmembrane region" description="Helical" evidence="6">
    <location>
        <begin position="336"/>
        <end position="360"/>
    </location>
</feature>
<comment type="caution">
    <text evidence="9">The sequence shown here is derived from an EMBL/GenBank/DDBJ whole genome shotgun (WGS) entry which is preliminary data.</text>
</comment>
<dbReference type="InterPro" id="IPR036866">
    <property type="entry name" value="RibonucZ/Hydroxyglut_hydro"/>
</dbReference>
<keyword evidence="9" id="KW-0378">Hydrolase</keyword>
<feature type="transmembrane region" description="Helical" evidence="6">
    <location>
        <begin position="304"/>
        <end position="330"/>
    </location>
</feature>
<evidence type="ECO:0000256" key="2">
    <source>
        <dbReference type="ARBA" id="ARBA00022475"/>
    </source>
</evidence>
<keyword evidence="2" id="KW-1003">Cell membrane</keyword>
<keyword evidence="7" id="KW-0732">Signal</keyword>
<feature type="transmembrane region" description="Helical" evidence="6">
    <location>
        <begin position="37"/>
        <end position="53"/>
    </location>
</feature>
<evidence type="ECO:0000256" key="5">
    <source>
        <dbReference type="ARBA" id="ARBA00023136"/>
    </source>
</evidence>
<keyword evidence="10" id="KW-1185">Reference proteome</keyword>
<feature type="transmembrane region" description="Helical" evidence="6">
    <location>
        <begin position="463"/>
        <end position="486"/>
    </location>
</feature>
<gene>
    <name evidence="9" type="ORF">FVP77_07075</name>
</gene>
<reference evidence="9 10" key="1">
    <citation type="submission" date="2019-08" db="EMBL/GenBank/DDBJ databases">
        <authorList>
            <person name="Dong K."/>
        </authorList>
    </citation>
    <scope>NUCLEOTIDE SEQUENCE [LARGE SCALE GENOMIC DNA]</scope>
    <source>
        <strain evidence="9 10">JCM14558</strain>
    </source>
</reference>
<dbReference type="SMART" id="SM00849">
    <property type="entry name" value="Lactamase_B"/>
    <property type="match status" value="1"/>
</dbReference>
<dbReference type="InterPro" id="IPR001279">
    <property type="entry name" value="Metallo-B-lactamas"/>
</dbReference>
<keyword evidence="3 6" id="KW-0812">Transmembrane</keyword>
<proteinExistence type="predicted"/>
<sequence>MSAARRRRRAARLVPAAAASWAGAALAVCLPEAAVWGSAAFWAVAVVGGALLWRRPSPVRAVIAVAAVGAAVGMSHVALAQPARTSVDDLATGGGRALVVDATISGKLDPNSSGDIWFDALAGRITAGDRAVTGGALPVRIGVAADAVAGLDGVDIGSEVTVRGASIPVGAGDRAVLVLRAQEVIVRADRPIAVLAAASDLRGGLVESAAGLPGPGAALVPGLAVGETRAVSASLDESMKASSLSHLTAVSGANCALVVGVAYGASALVGARRGVRIAAGLLALGGFIVLVTPEPSVVRAGAMAAIAMLALALGRAGAGLSVLCLAVVLLLAVDPWLALSLGFALSTVATASLLVLARPLAHGLGRWMPRPLALGLSIPLAAQLACGPLLVLVDPRVPVLGVAANLLAAPAAPLATLAGLAACLTAPFPWLQDGLTAIAWLPASWIAGISEVVGSLPGQQLPWWGDLGGLAALSVVSACVAVVILAPQGADRRMLRGVAVVVVCAVVGVGAGQTALRTVAGSWTVPSSWAIAACDVGQGDAVLLRSEGATALIDTGPDPAPLEACLVRFGVSRVDLLVLTHFDADHRGGAAALHGRVDLVVHGISDGGAADRLLADMRQGGARTEVAHPGMQGILGGARWRVLWPSATVAAGNDASVVLDVRGGGIPDTLLLGDLSAEAQQAMQRNEPVGEFDVVKVAHHGSADQDAQLYRAASPTLALITVGADNDYGHPRESILSTLASVGATVARTDQEGIVAAWRGDGDELVLWRERDVGGAR</sequence>
<keyword evidence="5 6" id="KW-0472">Membrane</keyword>
<dbReference type="SUPFAM" id="SSF56281">
    <property type="entry name" value="Metallo-hydrolase/oxidoreductase"/>
    <property type="match status" value="1"/>
</dbReference>
<dbReference type="InterPro" id="IPR004477">
    <property type="entry name" value="ComEC_N"/>
</dbReference>
<dbReference type="Proteomes" id="UP000321034">
    <property type="component" value="Unassembled WGS sequence"/>
</dbReference>
<dbReference type="InterPro" id="IPR052159">
    <property type="entry name" value="Competence_DNA_uptake"/>
</dbReference>
<organism evidence="9 10">
    <name type="scientific">Microbacterium hatanonis</name>
    <dbReference type="NCBI Taxonomy" id="404366"/>
    <lineage>
        <taxon>Bacteria</taxon>
        <taxon>Bacillati</taxon>
        <taxon>Actinomycetota</taxon>
        <taxon>Actinomycetes</taxon>
        <taxon>Micrococcales</taxon>
        <taxon>Microbacteriaceae</taxon>
        <taxon>Microbacterium</taxon>
    </lineage>
</organism>
<evidence type="ECO:0000313" key="10">
    <source>
        <dbReference type="Proteomes" id="UP000321034"/>
    </source>
</evidence>
<accession>A0A5C8I335</accession>
<dbReference type="Pfam" id="PF03772">
    <property type="entry name" value="Competence"/>
    <property type="match status" value="1"/>
</dbReference>
<evidence type="ECO:0000256" key="1">
    <source>
        <dbReference type="ARBA" id="ARBA00004651"/>
    </source>
</evidence>
<dbReference type="PANTHER" id="PTHR30619">
    <property type="entry name" value="DNA INTERNALIZATION/COMPETENCE PROTEIN COMEC/REC2"/>
    <property type="match status" value="1"/>
</dbReference>
<dbReference type="AlphaFoldDB" id="A0A5C8I335"/>
<keyword evidence="4 6" id="KW-1133">Transmembrane helix</keyword>
<feature type="chain" id="PRO_5022660683" evidence="7">
    <location>
        <begin position="28"/>
        <end position="777"/>
    </location>
</feature>
<dbReference type="InterPro" id="IPR035681">
    <property type="entry name" value="ComA-like_MBL"/>
</dbReference>
<evidence type="ECO:0000256" key="3">
    <source>
        <dbReference type="ARBA" id="ARBA00022692"/>
    </source>
</evidence>
<protein>
    <submittedName>
        <fullName evidence="9">MBL fold metallo-hydrolase</fullName>
    </submittedName>
</protein>
<evidence type="ECO:0000256" key="6">
    <source>
        <dbReference type="SAM" id="Phobius"/>
    </source>
</evidence>
<evidence type="ECO:0000313" key="9">
    <source>
        <dbReference type="EMBL" id="TXK13176.1"/>
    </source>
</evidence>
<dbReference type="GO" id="GO:0005886">
    <property type="term" value="C:plasma membrane"/>
    <property type="evidence" value="ECO:0007669"/>
    <property type="project" value="UniProtKB-SubCell"/>
</dbReference>
<dbReference type="NCBIfam" id="TIGR00360">
    <property type="entry name" value="ComEC_N-term"/>
    <property type="match status" value="1"/>
</dbReference>